<reference evidence="2" key="1">
    <citation type="submission" date="2021-06" db="EMBL/GenBank/DDBJ databases">
        <authorList>
            <person name="Hodson N. C."/>
            <person name="Mongue J. A."/>
            <person name="Jaron S. K."/>
        </authorList>
    </citation>
    <scope>NUCLEOTIDE SEQUENCE</scope>
</reference>
<evidence type="ECO:0000313" key="3">
    <source>
        <dbReference type="Proteomes" id="UP000708208"/>
    </source>
</evidence>
<dbReference type="EMBL" id="CAJVCH010086878">
    <property type="protein sequence ID" value="CAG7722163.1"/>
    <property type="molecule type" value="Genomic_DNA"/>
</dbReference>
<accession>A0A8J2NVR3</accession>
<name>A0A8J2NVR3_9HEXA</name>
<dbReference type="PANTHER" id="PTHR45964:SF9">
    <property type="entry name" value="SULFOTRANSFERASE"/>
    <property type="match status" value="1"/>
</dbReference>
<dbReference type="Pfam" id="PF00685">
    <property type="entry name" value="Sulfotransfer_1"/>
    <property type="match status" value="1"/>
</dbReference>
<keyword evidence="3" id="KW-1185">Reference proteome</keyword>
<dbReference type="AlphaFoldDB" id="A0A8J2NVR3"/>
<dbReference type="PANTHER" id="PTHR45964">
    <property type="entry name" value="WSCD FAMILY MEMBER CG9164"/>
    <property type="match status" value="1"/>
</dbReference>
<dbReference type="OrthoDB" id="5985073at2759"/>
<gene>
    <name evidence="2" type="ORF">AFUS01_LOCUS11330</name>
</gene>
<protein>
    <recommendedName>
        <fullName evidence="1">Sulfotransferase domain-containing protein</fullName>
    </recommendedName>
</protein>
<dbReference type="InterPro" id="IPR000863">
    <property type="entry name" value="Sulfotransferase_dom"/>
</dbReference>
<comment type="caution">
    <text evidence="2">The sequence shown here is derived from an EMBL/GenBank/DDBJ whole genome shotgun (WGS) entry which is preliminary data.</text>
</comment>
<evidence type="ECO:0000313" key="2">
    <source>
        <dbReference type="EMBL" id="CAG7722163.1"/>
    </source>
</evidence>
<dbReference type="GO" id="GO:0008146">
    <property type="term" value="F:sulfotransferase activity"/>
    <property type="evidence" value="ECO:0007669"/>
    <property type="project" value="InterPro"/>
</dbReference>
<sequence>MGKLPNLSHRLKTRKCCSVVTFFLIVSAFLSCGFYKESDSSGSSKFRMERMLPDQDQLEKGRLDVPLISANLSKLIVARRYPRPGDVDCQNFTISLFQENTFNPVGLVSYPGSGNTWLRHLIEFSTGVFTGSVYMDEDLLAKGFLGEKEAWDSGSTVVQKLHLKYSPAYKFPSSILLIREPYPAIISFVHFKESGHLGFAQVSTLHHKKWPDYVLGQTFNWMSLIISWVKSPSKLHIVHYEKLIADTKNELLKICKFLNVPCAYINSACFEKNMDGLFHRKTKIKPPPPAKLEESVLNKIIAGENYISNLLVRHGHDPLPVELYQYHREVFKSR</sequence>
<feature type="domain" description="Sulfotransferase" evidence="1">
    <location>
        <begin position="107"/>
        <end position="267"/>
    </location>
</feature>
<dbReference type="Proteomes" id="UP000708208">
    <property type="component" value="Unassembled WGS sequence"/>
</dbReference>
<organism evidence="2 3">
    <name type="scientific">Allacma fusca</name>
    <dbReference type="NCBI Taxonomy" id="39272"/>
    <lineage>
        <taxon>Eukaryota</taxon>
        <taxon>Metazoa</taxon>
        <taxon>Ecdysozoa</taxon>
        <taxon>Arthropoda</taxon>
        <taxon>Hexapoda</taxon>
        <taxon>Collembola</taxon>
        <taxon>Symphypleona</taxon>
        <taxon>Sminthuridae</taxon>
        <taxon>Allacma</taxon>
    </lineage>
</organism>
<dbReference type="PROSITE" id="PS51257">
    <property type="entry name" value="PROKAR_LIPOPROTEIN"/>
    <property type="match status" value="1"/>
</dbReference>
<dbReference type="InterPro" id="IPR051589">
    <property type="entry name" value="Sialate-O-sulfotransferase"/>
</dbReference>
<proteinExistence type="predicted"/>
<evidence type="ECO:0000259" key="1">
    <source>
        <dbReference type="Pfam" id="PF00685"/>
    </source>
</evidence>